<accession>A0A221T340</accession>
<gene>
    <name evidence="4" type="ORF">DFI_19130</name>
</gene>
<dbReference type="PANTHER" id="PTHR10302">
    <property type="entry name" value="SINGLE-STRANDED DNA-BINDING PROTEIN"/>
    <property type="match status" value="1"/>
</dbReference>
<protein>
    <recommendedName>
        <fullName evidence="2 3">Single-stranded DNA-binding protein</fullName>
        <shortName evidence="2">SSB</shortName>
    </recommendedName>
</protein>
<keyword evidence="1 2" id="KW-0238">DNA-binding</keyword>
<dbReference type="NCBIfam" id="TIGR00621">
    <property type="entry name" value="ssb"/>
    <property type="match status" value="1"/>
</dbReference>
<evidence type="ECO:0000256" key="1">
    <source>
        <dbReference type="ARBA" id="ARBA00023125"/>
    </source>
</evidence>
<dbReference type="AlphaFoldDB" id="A0A221T340"/>
<dbReference type="EMBL" id="CP021084">
    <property type="protein sequence ID" value="ASN83312.1"/>
    <property type="molecule type" value="Genomic_DNA"/>
</dbReference>
<dbReference type="InterPro" id="IPR012340">
    <property type="entry name" value="NA-bd_OB-fold"/>
</dbReference>
<proteinExistence type="inferred from homology"/>
<geneLocation type="plasmid" evidence="5">
    <name>pdfi3</name>
</geneLocation>
<dbReference type="PROSITE" id="PS50935">
    <property type="entry name" value="SSB"/>
    <property type="match status" value="2"/>
</dbReference>
<reference evidence="4 5" key="1">
    <citation type="submission" date="2017-05" db="EMBL/GenBank/DDBJ databases">
        <title>The complete genome sequence of Deinococcus ficus isolated from the rhizosphere of the Ficus religiosa L. in Taiwan.</title>
        <authorList>
            <person name="Wu K.-M."/>
            <person name="Liao T.-L."/>
            <person name="Liu Y.-M."/>
            <person name="Young C.-C."/>
            <person name="Tsai S.-F."/>
        </authorList>
    </citation>
    <scope>NUCLEOTIDE SEQUENCE [LARGE SCALE GENOMIC DNA]</scope>
    <source>
        <strain evidence="4 5">CC-FR2-10</strain>
        <plasmid evidence="5">pdfi3</plasmid>
    </source>
</reference>
<evidence type="ECO:0000313" key="4">
    <source>
        <dbReference type="EMBL" id="ASN83312.1"/>
    </source>
</evidence>
<dbReference type="Gene3D" id="2.40.50.140">
    <property type="entry name" value="Nucleic acid-binding proteins"/>
    <property type="match status" value="2"/>
</dbReference>
<keyword evidence="4" id="KW-0614">Plasmid</keyword>
<dbReference type="KEGG" id="dfc:DFI_19130"/>
<dbReference type="RefSeq" id="WP_051307708.1">
    <property type="nucleotide sequence ID" value="NZ_CP021084.1"/>
</dbReference>
<organism evidence="4 5">
    <name type="scientific">Deinococcus ficus</name>
    <dbReference type="NCBI Taxonomy" id="317577"/>
    <lineage>
        <taxon>Bacteria</taxon>
        <taxon>Thermotogati</taxon>
        <taxon>Deinococcota</taxon>
        <taxon>Deinococci</taxon>
        <taxon>Deinococcales</taxon>
        <taxon>Deinococcaceae</taxon>
        <taxon>Deinococcus</taxon>
    </lineage>
</organism>
<keyword evidence="5" id="KW-1185">Reference proteome</keyword>
<name>A0A221T340_9DEIO</name>
<dbReference type="InterPro" id="IPR011344">
    <property type="entry name" value="ssDNA-bd"/>
</dbReference>
<evidence type="ECO:0000256" key="3">
    <source>
        <dbReference type="RuleBase" id="RU000524"/>
    </source>
</evidence>
<dbReference type="Proteomes" id="UP000259030">
    <property type="component" value="Plasmid pDFI3"/>
</dbReference>
<evidence type="ECO:0000313" key="5">
    <source>
        <dbReference type="Proteomes" id="UP000259030"/>
    </source>
</evidence>
<dbReference type="GO" id="GO:0003697">
    <property type="term" value="F:single-stranded DNA binding"/>
    <property type="evidence" value="ECO:0007669"/>
    <property type="project" value="UniProtKB-UniRule"/>
</dbReference>
<sequence>MKAILATTLIGTLARALTIKTVGTTDIAEGTLAMDSIQNGRTLTNYIPVVFVGAAARRVFDRTTAGSVLSVQGAPRQEKWENAEGGKRSRVRIQALRTEVLSGDFATVVDRAGGTRLAQGVNQVTLGGNLVATPEVRYTPGGDAVTDFSLALNEKYTTRKNEVKERVSFVEVTAWKDLAEFVATLPKGTPLTVLGAAVSESWTDKDGQKRSVLKFEAGSIFQVQPPEGRAAQPDAHEPISDEAAAELADMAEEDMPF</sequence>
<dbReference type="GO" id="GO:0006260">
    <property type="term" value="P:DNA replication"/>
    <property type="evidence" value="ECO:0007669"/>
    <property type="project" value="InterPro"/>
</dbReference>
<dbReference type="InterPro" id="IPR000424">
    <property type="entry name" value="Primosome_PriB/ssb"/>
</dbReference>
<dbReference type="HAMAP" id="MF_00984">
    <property type="entry name" value="SSB"/>
    <property type="match status" value="1"/>
</dbReference>
<evidence type="ECO:0000256" key="2">
    <source>
        <dbReference type="HAMAP-Rule" id="MF_00984"/>
    </source>
</evidence>
<comment type="caution">
    <text evidence="2">Lacks conserved residue(s) required for the propagation of feature annotation.</text>
</comment>
<dbReference type="PANTHER" id="PTHR10302:SF27">
    <property type="entry name" value="SINGLE-STRANDED DNA-BINDING PROTEIN"/>
    <property type="match status" value="1"/>
</dbReference>
<dbReference type="GO" id="GO:0009295">
    <property type="term" value="C:nucleoid"/>
    <property type="evidence" value="ECO:0007669"/>
    <property type="project" value="TreeGrafter"/>
</dbReference>
<dbReference type="Pfam" id="PF00436">
    <property type="entry name" value="SSB"/>
    <property type="match status" value="2"/>
</dbReference>
<dbReference type="SUPFAM" id="SSF50249">
    <property type="entry name" value="Nucleic acid-binding proteins"/>
    <property type="match status" value="2"/>
</dbReference>
<dbReference type="CDD" id="cd04496">
    <property type="entry name" value="SSB_OBF"/>
    <property type="match status" value="1"/>
</dbReference>